<gene>
    <name evidence="2" type="ORF">Fmac_008499</name>
</gene>
<evidence type="ECO:0000313" key="3">
    <source>
        <dbReference type="Proteomes" id="UP001603857"/>
    </source>
</evidence>
<dbReference type="AlphaFoldDB" id="A0ABD1MXN3"/>
<proteinExistence type="predicted"/>
<dbReference type="EMBL" id="JBGMDY010000003">
    <property type="protein sequence ID" value="KAL2340559.1"/>
    <property type="molecule type" value="Genomic_DNA"/>
</dbReference>
<feature type="compositionally biased region" description="Basic and acidic residues" evidence="1">
    <location>
        <begin position="20"/>
        <end position="55"/>
    </location>
</feature>
<comment type="caution">
    <text evidence="2">The sequence shown here is derived from an EMBL/GenBank/DDBJ whole genome shotgun (WGS) entry which is preliminary data.</text>
</comment>
<organism evidence="2 3">
    <name type="scientific">Flemingia macrophylla</name>
    <dbReference type="NCBI Taxonomy" id="520843"/>
    <lineage>
        <taxon>Eukaryota</taxon>
        <taxon>Viridiplantae</taxon>
        <taxon>Streptophyta</taxon>
        <taxon>Embryophyta</taxon>
        <taxon>Tracheophyta</taxon>
        <taxon>Spermatophyta</taxon>
        <taxon>Magnoliopsida</taxon>
        <taxon>eudicotyledons</taxon>
        <taxon>Gunneridae</taxon>
        <taxon>Pentapetalae</taxon>
        <taxon>rosids</taxon>
        <taxon>fabids</taxon>
        <taxon>Fabales</taxon>
        <taxon>Fabaceae</taxon>
        <taxon>Papilionoideae</taxon>
        <taxon>50 kb inversion clade</taxon>
        <taxon>NPAAA clade</taxon>
        <taxon>indigoferoid/millettioid clade</taxon>
        <taxon>Phaseoleae</taxon>
        <taxon>Flemingia</taxon>
    </lineage>
</organism>
<keyword evidence="3" id="KW-1185">Reference proteome</keyword>
<evidence type="ECO:0000313" key="2">
    <source>
        <dbReference type="EMBL" id="KAL2340559.1"/>
    </source>
</evidence>
<sequence length="55" mass="6072">MRRRAGDTNSDAENADDWNGDAKKAGDFNDDAKKAGGVENRQKPERERPRIPSAS</sequence>
<protein>
    <submittedName>
        <fullName evidence="2">Uncharacterized protein</fullName>
    </submittedName>
</protein>
<accession>A0ABD1MXN3</accession>
<reference evidence="2 3" key="1">
    <citation type="submission" date="2024-08" db="EMBL/GenBank/DDBJ databases">
        <title>Insights into the chromosomal genome structure of Flemingia macrophylla.</title>
        <authorList>
            <person name="Ding Y."/>
            <person name="Zhao Y."/>
            <person name="Bi W."/>
            <person name="Wu M."/>
            <person name="Zhao G."/>
            <person name="Gong Y."/>
            <person name="Li W."/>
            <person name="Zhang P."/>
        </authorList>
    </citation>
    <scope>NUCLEOTIDE SEQUENCE [LARGE SCALE GENOMIC DNA]</scope>
    <source>
        <strain evidence="2">DYQJB</strain>
        <tissue evidence="2">Leaf</tissue>
    </source>
</reference>
<dbReference type="Proteomes" id="UP001603857">
    <property type="component" value="Unassembled WGS sequence"/>
</dbReference>
<name>A0ABD1MXN3_9FABA</name>
<feature type="region of interest" description="Disordered" evidence="1">
    <location>
        <begin position="1"/>
        <end position="55"/>
    </location>
</feature>
<evidence type="ECO:0000256" key="1">
    <source>
        <dbReference type="SAM" id="MobiDB-lite"/>
    </source>
</evidence>